<gene>
    <name evidence="2" type="ORF">SAMN04489812_3988</name>
</gene>
<name>A0A1H1X9X9_9ACTN</name>
<dbReference type="InterPro" id="IPR006440">
    <property type="entry name" value="Doc"/>
</dbReference>
<accession>A0A1H1X9X9</accession>
<dbReference type="Pfam" id="PF02661">
    <property type="entry name" value="Fic"/>
    <property type="match status" value="1"/>
</dbReference>
<dbReference type="PROSITE" id="PS51459">
    <property type="entry name" value="FIDO"/>
    <property type="match status" value="1"/>
</dbReference>
<sequence>MPEPTDLPPDSIDYIRLDDALQAVAMLGQTVRDAGLLNGALVRPQTFAFEVEVYPTLHLKAGALCDSLNRSHPLIDGNKRLSWLLTALFYQRNGYTLLTDADEGERFVLEVASGHVEVADIAHWLELHVS</sequence>
<dbReference type="InterPro" id="IPR053737">
    <property type="entry name" value="Type_II_TA_Toxin"/>
</dbReference>
<evidence type="ECO:0000259" key="1">
    <source>
        <dbReference type="PROSITE" id="PS51459"/>
    </source>
</evidence>
<proteinExistence type="predicted"/>
<dbReference type="SUPFAM" id="SSF140931">
    <property type="entry name" value="Fic-like"/>
    <property type="match status" value="1"/>
</dbReference>
<dbReference type="GO" id="GO:0016301">
    <property type="term" value="F:kinase activity"/>
    <property type="evidence" value="ECO:0007669"/>
    <property type="project" value="InterPro"/>
</dbReference>
<dbReference type="Gene3D" id="1.20.120.1870">
    <property type="entry name" value="Fic/DOC protein, Fido domain"/>
    <property type="match status" value="1"/>
</dbReference>
<organism evidence="2 3">
    <name type="scientific">Microlunatus soli</name>
    <dbReference type="NCBI Taxonomy" id="630515"/>
    <lineage>
        <taxon>Bacteria</taxon>
        <taxon>Bacillati</taxon>
        <taxon>Actinomycetota</taxon>
        <taxon>Actinomycetes</taxon>
        <taxon>Propionibacteriales</taxon>
        <taxon>Propionibacteriaceae</taxon>
        <taxon>Microlunatus</taxon>
    </lineage>
</organism>
<dbReference type="InterPro" id="IPR003812">
    <property type="entry name" value="Fido"/>
</dbReference>
<dbReference type="RefSeq" id="WP_197679787.1">
    <property type="nucleotide sequence ID" value="NZ_LT629772.1"/>
</dbReference>
<dbReference type="Proteomes" id="UP000199103">
    <property type="component" value="Chromosome I"/>
</dbReference>
<dbReference type="InterPro" id="IPR036597">
    <property type="entry name" value="Fido-like_dom_sf"/>
</dbReference>
<protein>
    <submittedName>
        <fullName evidence="2">Death on curing protein</fullName>
    </submittedName>
</protein>
<evidence type="ECO:0000313" key="2">
    <source>
        <dbReference type="EMBL" id="SDT06032.1"/>
    </source>
</evidence>
<dbReference type="NCBIfam" id="TIGR01550">
    <property type="entry name" value="DOC_P1"/>
    <property type="match status" value="1"/>
</dbReference>
<dbReference type="EMBL" id="LT629772">
    <property type="protein sequence ID" value="SDT06032.1"/>
    <property type="molecule type" value="Genomic_DNA"/>
</dbReference>
<dbReference type="PANTHER" id="PTHR39426:SF1">
    <property type="entry name" value="HOMOLOGY TO DEATH-ON-CURING PROTEIN OF PHAGE P1"/>
    <property type="match status" value="1"/>
</dbReference>
<dbReference type="STRING" id="630515.SAMN04489812_3988"/>
<dbReference type="PANTHER" id="PTHR39426">
    <property type="entry name" value="HOMOLOGY TO DEATH-ON-CURING PROTEIN OF PHAGE P1"/>
    <property type="match status" value="1"/>
</dbReference>
<feature type="domain" description="Fido" evidence="1">
    <location>
        <begin position="1"/>
        <end position="127"/>
    </location>
</feature>
<dbReference type="AlphaFoldDB" id="A0A1H1X9X9"/>
<evidence type="ECO:0000313" key="3">
    <source>
        <dbReference type="Proteomes" id="UP000199103"/>
    </source>
</evidence>
<keyword evidence="3" id="KW-1185">Reference proteome</keyword>
<reference evidence="2 3" key="1">
    <citation type="submission" date="2016-10" db="EMBL/GenBank/DDBJ databases">
        <authorList>
            <person name="de Groot N.N."/>
        </authorList>
    </citation>
    <scope>NUCLEOTIDE SEQUENCE [LARGE SCALE GENOMIC DNA]</scope>
    <source>
        <strain evidence="2 3">DSM 21800</strain>
    </source>
</reference>